<organism evidence="1 2">
    <name type="scientific">Diaporthe helianthi</name>
    <dbReference type="NCBI Taxonomy" id="158607"/>
    <lineage>
        <taxon>Eukaryota</taxon>
        <taxon>Fungi</taxon>
        <taxon>Dikarya</taxon>
        <taxon>Ascomycota</taxon>
        <taxon>Pezizomycotina</taxon>
        <taxon>Sordariomycetes</taxon>
        <taxon>Sordariomycetidae</taxon>
        <taxon>Diaporthales</taxon>
        <taxon>Diaporthaceae</taxon>
        <taxon>Diaporthe</taxon>
    </lineage>
</organism>
<evidence type="ECO:0000313" key="2">
    <source>
        <dbReference type="Proteomes" id="UP000094444"/>
    </source>
</evidence>
<protein>
    <submittedName>
        <fullName evidence="1">Uncharacterized protein</fullName>
    </submittedName>
</protein>
<reference evidence="1" key="1">
    <citation type="submission" date="2017-09" db="EMBL/GenBank/DDBJ databases">
        <title>Polyketide synthases of a Diaporthe helianthi virulent isolate.</title>
        <authorList>
            <person name="Baroncelli R."/>
        </authorList>
    </citation>
    <scope>NUCLEOTIDE SEQUENCE [LARGE SCALE GENOMIC DNA]</scope>
    <source>
        <strain evidence="1">7/96</strain>
    </source>
</reference>
<keyword evidence="2" id="KW-1185">Reference proteome</keyword>
<dbReference type="AlphaFoldDB" id="A0A2P5HVR1"/>
<dbReference type="EMBL" id="MAVT02000644">
    <property type="protein sequence ID" value="POS74352.1"/>
    <property type="molecule type" value="Genomic_DNA"/>
</dbReference>
<gene>
    <name evidence="1" type="ORF">DHEL01_v207257</name>
</gene>
<dbReference type="InParanoid" id="A0A2P5HVR1"/>
<evidence type="ECO:0000313" key="1">
    <source>
        <dbReference type="EMBL" id="POS74352.1"/>
    </source>
</evidence>
<proteinExistence type="predicted"/>
<name>A0A2P5HVR1_DIAHE</name>
<accession>A0A2P5HVR1</accession>
<sequence>MLPQHYLLFAAHPTRPFQFFYTSKANFTYKDSTDNQGEADANKTWSVAPTADATATAVDRAVEPIITLEPVVKLRVHHTNASQEDLDEEAVILMQTIRQCMSNYNTLMGYLASQPDWGLWPLRVRGGHAGCHHELPPQRSRRK</sequence>
<comment type="caution">
    <text evidence="1">The sequence shown here is derived from an EMBL/GenBank/DDBJ whole genome shotgun (WGS) entry which is preliminary data.</text>
</comment>
<dbReference type="Proteomes" id="UP000094444">
    <property type="component" value="Unassembled WGS sequence"/>
</dbReference>